<dbReference type="InterPro" id="IPR020843">
    <property type="entry name" value="ER"/>
</dbReference>
<reference evidence="3 4" key="1">
    <citation type="submission" date="2024-07" db="EMBL/GenBank/DDBJ databases">
        <title>Chromosome-level genome assembly of the water stick insect Ranatra chinensis (Heteroptera: Nepidae).</title>
        <authorList>
            <person name="Liu X."/>
        </authorList>
    </citation>
    <scope>NUCLEOTIDE SEQUENCE [LARGE SCALE GENOMIC DNA]</scope>
    <source>
        <strain evidence="3">Cailab_2021Rc</strain>
        <tissue evidence="3">Muscle</tissue>
    </source>
</reference>
<name>A0ABD0Z494_9HEMI</name>
<dbReference type="EMBL" id="JBFDAA010000007">
    <property type="protein sequence ID" value="KAL1130898.1"/>
    <property type="molecule type" value="Genomic_DNA"/>
</dbReference>
<evidence type="ECO:0000256" key="1">
    <source>
        <dbReference type="ARBA" id="ARBA00022857"/>
    </source>
</evidence>
<dbReference type="InterPro" id="IPR013154">
    <property type="entry name" value="ADH-like_N"/>
</dbReference>
<keyword evidence="1" id="KW-0521">NADP</keyword>
<dbReference type="SMART" id="SM00829">
    <property type="entry name" value="PKS_ER"/>
    <property type="match status" value="1"/>
</dbReference>
<dbReference type="Proteomes" id="UP001558652">
    <property type="component" value="Unassembled WGS sequence"/>
</dbReference>
<dbReference type="InterPro" id="IPR013149">
    <property type="entry name" value="ADH-like_C"/>
</dbReference>
<dbReference type="AlphaFoldDB" id="A0ABD0Z494"/>
<gene>
    <name evidence="3" type="ORF">AAG570_012139</name>
</gene>
<dbReference type="CDD" id="cd08253">
    <property type="entry name" value="zeta_crystallin"/>
    <property type="match status" value="1"/>
</dbReference>
<evidence type="ECO:0000313" key="3">
    <source>
        <dbReference type="EMBL" id="KAL1130898.1"/>
    </source>
</evidence>
<proteinExistence type="predicted"/>
<evidence type="ECO:0000259" key="2">
    <source>
        <dbReference type="SMART" id="SM00829"/>
    </source>
</evidence>
<dbReference type="InterPro" id="IPR011032">
    <property type="entry name" value="GroES-like_sf"/>
</dbReference>
<dbReference type="InterPro" id="IPR036291">
    <property type="entry name" value="NAD(P)-bd_dom_sf"/>
</dbReference>
<feature type="domain" description="Enoyl reductase (ER)" evidence="2">
    <location>
        <begin position="1"/>
        <end position="267"/>
    </location>
</feature>
<organism evidence="3 4">
    <name type="scientific">Ranatra chinensis</name>
    <dbReference type="NCBI Taxonomy" id="642074"/>
    <lineage>
        <taxon>Eukaryota</taxon>
        <taxon>Metazoa</taxon>
        <taxon>Ecdysozoa</taxon>
        <taxon>Arthropoda</taxon>
        <taxon>Hexapoda</taxon>
        <taxon>Insecta</taxon>
        <taxon>Pterygota</taxon>
        <taxon>Neoptera</taxon>
        <taxon>Paraneoptera</taxon>
        <taxon>Hemiptera</taxon>
        <taxon>Heteroptera</taxon>
        <taxon>Panheteroptera</taxon>
        <taxon>Nepomorpha</taxon>
        <taxon>Nepidae</taxon>
        <taxon>Ranatrinae</taxon>
        <taxon>Ranatra</taxon>
    </lineage>
</organism>
<dbReference type="SUPFAM" id="SSF50129">
    <property type="entry name" value="GroES-like"/>
    <property type="match status" value="1"/>
</dbReference>
<evidence type="ECO:0000313" key="4">
    <source>
        <dbReference type="Proteomes" id="UP001558652"/>
    </source>
</evidence>
<dbReference type="SUPFAM" id="SSF51735">
    <property type="entry name" value="NAD(P)-binding Rossmann-fold domains"/>
    <property type="match status" value="1"/>
</dbReference>
<dbReference type="PANTHER" id="PTHR44154:SF1">
    <property type="entry name" value="QUINONE OXIDOREDUCTASE"/>
    <property type="match status" value="1"/>
</dbReference>
<sequence length="269" mass="29064">MVLPKLPAVLGKEASGIIEEVGSDVNKLKVGDRVVCCLPWNGGYAEYVTCDEKDVFILPEKLTFPQGAALYVAYFTAYRALVTMGKIKKGESLLVHGASGAVGIAAVQIAKAKGLMVVGTAGSDEGRQIVKSVGADFVVNHKDRKSCLELYSSKSSGFDIILETCAHINLEKDLLLLNQKGRIAVVGSRGPIEINPRSLIYTEGNIFGVKLIGITEDDFKESVEAITKGIEEGWVNPIVAKEYKMQYASRAHEELINNTGARGKIVFVM</sequence>
<dbReference type="Gene3D" id="3.40.50.720">
    <property type="entry name" value="NAD(P)-binding Rossmann-like Domain"/>
    <property type="match status" value="1"/>
</dbReference>
<dbReference type="Gene3D" id="3.90.180.10">
    <property type="entry name" value="Medium-chain alcohol dehydrogenases, catalytic domain"/>
    <property type="match status" value="1"/>
</dbReference>
<dbReference type="Pfam" id="PF08240">
    <property type="entry name" value="ADH_N"/>
    <property type="match status" value="1"/>
</dbReference>
<dbReference type="Pfam" id="PF00107">
    <property type="entry name" value="ADH_zinc_N"/>
    <property type="match status" value="1"/>
</dbReference>
<protein>
    <recommendedName>
        <fullName evidence="2">Enoyl reductase (ER) domain-containing protein</fullName>
    </recommendedName>
</protein>
<comment type="caution">
    <text evidence="3">The sequence shown here is derived from an EMBL/GenBank/DDBJ whole genome shotgun (WGS) entry which is preliminary data.</text>
</comment>
<dbReference type="PANTHER" id="PTHR44154">
    <property type="entry name" value="QUINONE OXIDOREDUCTASE"/>
    <property type="match status" value="1"/>
</dbReference>
<dbReference type="InterPro" id="IPR051603">
    <property type="entry name" value="Zinc-ADH_QOR/CCCR"/>
</dbReference>
<accession>A0ABD0Z494</accession>
<keyword evidence="4" id="KW-1185">Reference proteome</keyword>
<dbReference type="FunFam" id="3.40.50.720:FF:000244">
    <property type="entry name" value="quinone oxidoreductase"/>
    <property type="match status" value="1"/>
</dbReference>